<dbReference type="Gene3D" id="3.30.565.10">
    <property type="entry name" value="Histidine kinase-like ATPase, C-terminal domain"/>
    <property type="match status" value="1"/>
</dbReference>
<dbReference type="InterPro" id="IPR004358">
    <property type="entry name" value="Sig_transdc_His_kin-like_C"/>
</dbReference>
<evidence type="ECO:0000256" key="8">
    <source>
        <dbReference type="ARBA" id="ARBA00022741"/>
    </source>
</evidence>
<organism evidence="17 18">
    <name type="scientific">Gracilibacillus oryzae</name>
    <dbReference type="NCBI Taxonomy" id="1672701"/>
    <lineage>
        <taxon>Bacteria</taxon>
        <taxon>Bacillati</taxon>
        <taxon>Bacillota</taxon>
        <taxon>Bacilli</taxon>
        <taxon>Bacillales</taxon>
        <taxon>Bacillaceae</taxon>
        <taxon>Gracilibacillus</taxon>
    </lineage>
</organism>
<dbReference type="Gene3D" id="6.10.340.10">
    <property type="match status" value="1"/>
</dbReference>
<dbReference type="EC" id="2.7.13.3" evidence="3"/>
<evidence type="ECO:0000256" key="14">
    <source>
        <dbReference type="SAM" id="Phobius"/>
    </source>
</evidence>
<dbReference type="GO" id="GO:0005524">
    <property type="term" value="F:ATP binding"/>
    <property type="evidence" value="ECO:0007669"/>
    <property type="project" value="UniProtKB-KW"/>
</dbReference>
<dbReference type="CDD" id="cd06225">
    <property type="entry name" value="HAMP"/>
    <property type="match status" value="1"/>
</dbReference>
<comment type="subcellular location">
    <subcellularLocation>
        <location evidence="2">Cell membrane</location>
        <topology evidence="2">Multi-pass membrane protein</topology>
    </subcellularLocation>
</comment>
<keyword evidence="5" id="KW-0597">Phosphoprotein</keyword>
<keyword evidence="13 14" id="KW-0472">Membrane</keyword>
<sequence>MGSWLQIRGLIDWNKFGLGQKIWSTIIVIALFTIVIGTGLTYYLYEKFYVEKQKDALQMQGEELLSFYYSASQEDEFLQRIEWTDQTSDSNIIYTNDPMMLSAGIPLEGFADTSLITFEERQQLLEGKQITFIRRHPRFDQDILAVTLPIIQNQQLDGAIFLYLPLTAIYEPFHSIRLILIGLIILLLIVIIWIGFKMTNHLIHPLTAMEKVSYQMANGDFTKRINVTKTDEIGNLANSFNVLAASLEEVDQKRREFLQNVSHELRTPLSYIQGYTEVLQEANIEGEVREQHLAVIHQEVRRLIRLVNDLLDLAQLEDDSYPMKNEPFPFAQLILEVAERFELFAGKKNIRMVTEVDHETIISGDPDRLEQVIGNLLDNAIRYTPAGEQVKIELTQKESFAELMIQDFGPGIPEEDLPKVVERFYRVNQARTRKEGGTGIGLSIVYQIVKKHGGELAIFSTLGEGTKVHVTIPLLP</sequence>
<dbReference type="InterPro" id="IPR003661">
    <property type="entry name" value="HisK_dim/P_dom"/>
</dbReference>
<dbReference type="SMART" id="SM00304">
    <property type="entry name" value="HAMP"/>
    <property type="match status" value="1"/>
</dbReference>
<dbReference type="SUPFAM" id="SSF158472">
    <property type="entry name" value="HAMP domain-like"/>
    <property type="match status" value="1"/>
</dbReference>
<keyword evidence="12" id="KW-0902">Two-component regulatory system</keyword>
<proteinExistence type="predicted"/>
<evidence type="ECO:0000256" key="2">
    <source>
        <dbReference type="ARBA" id="ARBA00004651"/>
    </source>
</evidence>
<accession>A0A7C8KZN8</accession>
<evidence type="ECO:0000256" key="9">
    <source>
        <dbReference type="ARBA" id="ARBA00022777"/>
    </source>
</evidence>
<protein>
    <recommendedName>
        <fullName evidence="3">histidine kinase</fullName>
        <ecNumber evidence="3">2.7.13.3</ecNumber>
    </recommendedName>
</protein>
<evidence type="ECO:0000259" key="15">
    <source>
        <dbReference type="PROSITE" id="PS50109"/>
    </source>
</evidence>
<dbReference type="InterPro" id="IPR003660">
    <property type="entry name" value="HAMP_dom"/>
</dbReference>
<keyword evidence="6" id="KW-0808">Transferase</keyword>
<dbReference type="EMBL" id="WEID01000026">
    <property type="protein sequence ID" value="KAB8138196.1"/>
    <property type="molecule type" value="Genomic_DNA"/>
</dbReference>
<dbReference type="AlphaFoldDB" id="A0A7C8KZN8"/>
<evidence type="ECO:0000256" key="6">
    <source>
        <dbReference type="ARBA" id="ARBA00022679"/>
    </source>
</evidence>
<keyword evidence="4" id="KW-1003">Cell membrane</keyword>
<dbReference type="PROSITE" id="PS50109">
    <property type="entry name" value="HIS_KIN"/>
    <property type="match status" value="1"/>
</dbReference>
<dbReference type="InterPro" id="IPR005467">
    <property type="entry name" value="His_kinase_dom"/>
</dbReference>
<dbReference type="Gene3D" id="1.10.287.130">
    <property type="match status" value="1"/>
</dbReference>
<feature type="domain" description="HAMP" evidence="16">
    <location>
        <begin position="200"/>
        <end position="252"/>
    </location>
</feature>
<dbReference type="SMART" id="SM00387">
    <property type="entry name" value="HATPase_c"/>
    <property type="match status" value="1"/>
</dbReference>
<evidence type="ECO:0000313" key="18">
    <source>
        <dbReference type="Proteomes" id="UP000480246"/>
    </source>
</evidence>
<dbReference type="PROSITE" id="PS50885">
    <property type="entry name" value="HAMP"/>
    <property type="match status" value="1"/>
</dbReference>
<dbReference type="SMART" id="SM00388">
    <property type="entry name" value="HisKA"/>
    <property type="match status" value="1"/>
</dbReference>
<dbReference type="Pfam" id="PF00672">
    <property type="entry name" value="HAMP"/>
    <property type="match status" value="1"/>
</dbReference>
<evidence type="ECO:0000256" key="3">
    <source>
        <dbReference type="ARBA" id="ARBA00012438"/>
    </source>
</evidence>
<evidence type="ECO:0000313" key="17">
    <source>
        <dbReference type="EMBL" id="KAB8138196.1"/>
    </source>
</evidence>
<feature type="transmembrane region" description="Helical" evidence="14">
    <location>
        <begin position="178"/>
        <end position="196"/>
    </location>
</feature>
<dbReference type="CDD" id="cd00075">
    <property type="entry name" value="HATPase"/>
    <property type="match status" value="1"/>
</dbReference>
<comment type="caution">
    <text evidence="17">The sequence shown here is derived from an EMBL/GenBank/DDBJ whole genome shotgun (WGS) entry which is preliminary data.</text>
</comment>
<evidence type="ECO:0000256" key="7">
    <source>
        <dbReference type="ARBA" id="ARBA00022692"/>
    </source>
</evidence>
<keyword evidence="8" id="KW-0547">Nucleotide-binding</keyword>
<evidence type="ECO:0000256" key="5">
    <source>
        <dbReference type="ARBA" id="ARBA00022553"/>
    </source>
</evidence>
<dbReference type="OrthoDB" id="3436at2"/>
<dbReference type="PANTHER" id="PTHR45528">
    <property type="entry name" value="SENSOR HISTIDINE KINASE CPXA"/>
    <property type="match status" value="1"/>
</dbReference>
<dbReference type="FunFam" id="3.30.565.10:FF:000006">
    <property type="entry name" value="Sensor histidine kinase WalK"/>
    <property type="match status" value="1"/>
</dbReference>
<evidence type="ECO:0000256" key="4">
    <source>
        <dbReference type="ARBA" id="ARBA00022475"/>
    </source>
</evidence>
<feature type="transmembrane region" description="Helical" evidence="14">
    <location>
        <begin position="22"/>
        <end position="45"/>
    </location>
</feature>
<evidence type="ECO:0000259" key="16">
    <source>
        <dbReference type="PROSITE" id="PS50885"/>
    </source>
</evidence>
<dbReference type="GO" id="GO:0005886">
    <property type="term" value="C:plasma membrane"/>
    <property type="evidence" value="ECO:0007669"/>
    <property type="project" value="UniProtKB-SubCell"/>
</dbReference>
<dbReference type="CDD" id="cd00082">
    <property type="entry name" value="HisKA"/>
    <property type="match status" value="1"/>
</dbReference>
<dbReference type="InterPro" id="IPR003594">
    <property type="entry name" value="HATPase_dom"/>
</dbReference>
<dbReference type="FunFam" id="1.10.287.130:FF:000001">
    <property type="entry name" value="Two-component sensor histidine kinase"/>
    <property type="match status" value="1"/>
</dbReference>
<evidence type="ECO:0000256" key="1">
    <source>
        <dbReference type="ARBA" id="ARBA00000085"/>
    </source>
</evidence>
<dbReference type="SUPFAM" id="SSF55874">
    <property type="entry name" value="ATPase domain of HSP90 chaperone/DNA topoisomerase II/histidine kinase"/>
    <property type="match status" value="1"/>
</dbReference>
<evidence type="ECO:0000256" key="11">
    <source>
        <dbReference type="ARBA" id="ARBA00022989"/>
    </source>
</evidence>
<keyword evidence="18" id="KW-1185">Reference proteome</keyword>
<dbReference type="InterPro" id="IPR050398">
    <property type="entry name" value="HssS/ArlS-like"/>
</dbReference>
<dbReference type="Proteomes" id="UP000480246">
    <property type="component" value="Unassembled WGS sequence"/>
</dbReference>
<comment type="catalytic activity">
    <reaction evidence="1">
        <text>ATP + protein L-histidine = ADP + protein N-phospho-L-histidine.</text>
        <dbReference type="EC" id="2.7.13.3"/>
    </reaction>
</comment>
<keyword evidence="7 14" id="KW-0812">Transmembrane</keyword>
<keyword evidence="9" id="KW-0418">Kinase</keyword>
<dbReference type="Pfam" id="PF00512">
    <property type="entry name" value="HisKA"/>
    <property type="match status" value="1"/>
</dbReference>
<dbReference type="GO" id="GO:0000155">
    <property type="term" value="F:phosphorelay sensor kinase activity"/>
    <property type="evidence" value="ECO:0007669"/>
    <property type="project" value="InterPro"/>
</dbReference>
<feature type="domain" description="Histidine kinase" evidence="15">
    <location>
        <begin position="260"/>
        <end position="476"/>
    </location>
</feature>
<dbReference type="RefSeq" id="WP_153402112.1">
    <property type="nucleotide sequence ID" value="NZ_ML762426.1"/>
</dbReference>
<keyword evidence="10" id="KW-0067">ATP-binding</keyword>
<dbReference type="PRINTS" id="PR00344">
    <property type="entry name" value="BCTRLSENSOR"/>
</dbReference>
<dbReference type="SUPFAM" id="SSF47384">
    <property type="entry name" value="Homodimeric domain of signal transducing histidine kinase"/>
    <property type="match status" value="1"/>
</dbReference>
<reference evidence="17 18" key="1">
    <citation type="submission" date="2019-10" db="EMBL/GenBank/DDBJ databases">
        <title>Gracilibacillus sp. nov. isolated from rice seeds.</title>
        <authorList>
            <person name="He S."/>
        </authorList>
    </citation>
    <scope>NUCLEOTIDE SEQUENCE [LARGE SCALE GENOMIC DNA]</scope>
    <source>
        <strain evidence="17 18">TD8</strain>
    </source>
</reference>
<dbReference type="Pfam" id="PF02518">
    <property type="entry name" value="HATPase_c"/>
    <property type="match status" value="1"/>
</dbReference>
<name>A0A7C8KZN8_9BACI</name>
<evidence type="ECO:0000256" key="12">
    <source>
        <dbReference type="ARBA" id="ARBA00023012"/>
    </source>
</evidence>
<dbReference type="InterPro" id="IPR036890">
    <property type="entry name" value="HATPase_C_sf"/>
</dbReference>
<keyword evidence="11 14" id="KW-1133">Transmembrane helix</keyword>
<dbReference type="PANTHER" id="PTHR45528:SF1">
    <property type="entry name" value="SENSOR HISTIDINE KINASE CPXA"/>
    <property type="match status" value="1"/>
</dbReference>
<evidence type="ECO:0000256" key="13">
    <source>
        <dbReference type="ARBA" id="ARBA00023136"/>
    </source>
</evidence>
<evidence type="ECO:0000256" key="10">
    <source>
        <dbReference type="ARBA" id="ARBA00022840"/>
    </source>
</evidence>
<dbReference type="InterPro" id="IPR036097">
    <property type="entry name" value="HisK_dim/P_sf"/>
</dbReference>
<gene>
    <name evidence="17" type="ORF">F9U64_06090</name>
</gene>